<evidence type="ECO:0000256" key="14">
    <source>
        <dbReference type="PIRSR" id="PIRSR037090-50"/>
    </source>
</evidence>
<evidence type="ECO:0000256" key="7">
    <source>
        <dbReference type="ARBA" id="ARBA00023065"/>
    </source>
</evidence>
<keyword evidence="5 16" id="KW-0732">Signal</keyword>
<dbReference type="HOGENOM" id="CLU_007358_0_2_1"/>
<comment type="similarity">
    <text evidence="2 13">Belongs to the glutamate-gated ion channel (TC 1.A.10.1) family.</text>
</comment>
<dbReference type="EMBL" id="CM009290">
    <property type="protein sequence ID" value="PNT58847.1"/>
    <property type="molecule type" value="Genomic_DNA"/>
</dbReference>
<organism evidence="18 19">
    <name type="scientific">Populus trichocarpa</name>
    <name type="common">Western balsam poplar</name>
    <name type="synonym">Populus balsamifera subsp. trichocarpa</name>
    <dbReference type="NCBI Taxonomy" id="3694"/>
    <lineage>
        <taxon>Eukaryota</taxon>
        <taxon>Viridiplantae</taxon>
        <taxon>Streptophyta</taxon>
        <taxon>Embryophyta</taxon>
        <taxon>Tracheophyta</taxon>
        <taxon>Spermatophyta</taxon>
        <taxon>Magnoliopsida</taxon>
        <taxon>eudicotyledons</taxon>
        <taxon>Gunneridae</taxon>
        <taxon>Pentapetalae</taxon>
        <taxon>rosids</taxon>
        <taxon>fabids</taxon>
        <taxon>Malpighiales</taxon>
        <taxon>Salicaceae</taxon>
        <taxon>Saliceae</taxon>
        <taxon>Populus</taxon>
    </lineage>
</organism>
<evidence type="ECO:0000256" key="11">
    <source>
        <dbReference type="ARBA" id="ARBA00023286"/>
    </source>
</evidence>
<dbReference type="Gene3D" id="3.40.50.2300">
    <property type="match status" value="2"/>
</dbReference>
<dbReference type="FunFam" id="3.40.190.10:FF:000514">
    <property type="entry name" value="Glutamate receptor"/>
    <property type="match status" value="1"/>
</dbReference>
<evidence type="ECO:0000256" key="13">
    <source>
        <dbReference type="PIRNR" id="PIRNR037090"/>
    </source>
</evidence>
<dbReference type="InterPro" id="IPR044440">
    <property type="entry name" value="GABAb_receptor_plant_PBP1"/>
</dbReference>
<keyword evidence="19" id="KW-1185">Reference proteome</keyword>
<dbReference type="PANTHER" id="PTHR18966">
    <property type="entry name" value="IONOTROPIC GLUTAMATE RECEPTOR"/>
    <property type="match status" value="1"/>
</dbReference>
<evidence type="ECO:0000256" key="1">
    <source>
        <dbReference type="ARBA" id="ARBA00004141"/>
    </source>
</evidence>
<keyword evidence="4 15" id="KW-0812">Transmembrane</keyword>
<dbReference type="SMR" id="B9GGF5"/>
<dbReference type="OrthoDB" id="5984008at2759"/>
<keyword evidence="11 13" id="KW-1071">Ligand-gated ion channel</keyword>
<dbReference type="FunFam" id="1.10.287.70:FF:000172">
    <property type="entry name" value="Glutamate receptor"/>
    <property type="match status" value="1"/>
</dbReference>
<comment type="function">
    <text evidence="13">Glutamate-gated receptor that probably acts as non-selective cation channel.</text>
</comment>
<dbReference type="Gramene" id="Potri.001G374700.1.v4.1">
    <property type="protein sequence ID" value="Potri.001G374700.1.v4.1"/>
    <property type="gene ID" value="Potri.001G374700.v4.1"/>
</dbReference>
<keyword evidence="14" id="KW-1015">Disulfide bond</keyword>
<feature type="transmembrane region" description="Helical" evidence="15">
    <location>
        <begin position="566"/>
        <end position="584"/>
    </location>
</feature>
<evidence type="ECO:0000313" key="18">
    <source>
        <dbReference type="EMBL" id="PNT58847.1"/>
    </source>
</evidence>
<dbReference type="InterPro" id="IPR015683">
    <property type="entry name" value="Ionotropic_Glu_rcpt"/>
</dbReference>
<proteinExistence type="inferred from homology"/>
<keyword evidence="7 13" id="KW-0406">Ion transport</keyword>
<dbReference type="FunFam" id="3.40.190.10:FF:000369">
    <property type="entry name" value="Glutamate receptor"/>
    <property type="match status" value="1"/>
</dbReference>
<evidence type="ECO:0000256" key="4">
    <source>
        <dbReference type="ARBA" id="ARBA00022692"/>
    </source>
</evidence>
<dbReference type="Gene3D" id="1.10.287.70">
    <property type="match status" value="1"/>
</dbReference>
<dbReference type="Pfam" id="PF00060">
    <property type="entry name" value="Lig_chan"/>
    <property type="match status" value="1"/>
</dbReference>
<dbReference type="Gene3D" id="3.40.190.10">
    <property type="entry name" value="Periplasmic binding protein-like II"/>
    <property type="match status" value="2"/>
</dbReference>
<dbReference type="CDD" id="cd13686">
    <property type="entry name" value="GluR_Plant"/>
    <property type="match status" value="1"/>
</dbReference>
<dbReference type="InterPro" id="IPR001828">
    <property type="entry name" value="ANF_lig-bd_rcpt"/>
</dbReference>
<evidence type="ECO:0000256" key="2">
    <source>
        <dbReference type="ARBA" id="ARBA00008685"/>
    </source>
</evidence>
<evidence type="ECO:0000256" key="10">
    <source>
        <dbReference type="ARBA" id="ARBA00023180"/>
    </source>
</evidence>
<keyword evidence="8 13" id="KW-0472">Membrane</keyword>
<feature type="chain" id="PRO_5030165766" description="Glutamate receptor" evidence="16">
    <location>
        <begin position="24"/>
        <end position="871"/>
    </location>
</feature>
<dbReference type="GO" id="GO:0038023">
    <property type="term" value="F:signaling receptor activity"/>
    <property type="evidence" value="ECO:0000318"/>
    <property type="project" value="GO_Central"/>
</dbReference>
<sequence>MGTLPHAFSLFALILLLTSGTGADQSTKTQAIFKGSARIGAIVDTSSRIGKEEIVAMEVAKEDFYGFGNLTFLLINDSQKDTIHAALEAKDLIDTRQVQAIIGPQTWEEVSLVAEIARETQVPILSFADTAPEWAPERWPSLLQASPDKRAQMKAIAAIVQSWNWHQVIVIYEDTDSSARGVIPHLHDALREVNSEVSQFVAFSPFASSDSISKELENIKSKQYCRVFVVHLSFKLAVRLFEMAKNMEMMKKDYVWITTDPFTSLVHSINASVISSMKGILGVRSYYPKMGQHFENFNQRFRTRFSRKYPREEKKEPGIYAVQAYYAMRTIALGLNKTGSKRGGKELLENILDADFHGLSGEVKFKNQNVAAAEIFEIVNIVIGTGYKELGYWSNGLGFSEDIHENSIYNSSMIDLGQVYWPGGPRCTPRGWTALTSAKRLRIGVPSMSGYKEYVNVDDRLGTNFSGFSIEVFKATTESMKMECDDCMPSFPLYEFQYFNGSYDKLVEQIHLKNFDAVVGDVEIVSSRYQYAEFTNPYTETGLVLIVPARSSSKAWSFVKPFTTTMWVLISVITVYNGFVVWWIERKHCDELQGSIPNQIGIMIWLSFNTLFSLNGPKLHSNLSRMSGVVWLFVALIIIQTYTANLTSMLTVQRLEPTIPSVEELLNSNAMVGYCTGSYMERYLAEVLKFKSQNLLHFRSAASYAKGFEDRNISAAFLGTPYAKIFLAKYCNRFIQIGPTYKIGGFGFAFPRGSPLLASVNEALLKISENGTLQELEKTWITPQKCPEMQSESSSLGPSGFRVLFFITGGTTTIVFVIYVCRTNLVRHKNIWGIISAVLKRWFSPRRHFTRRVANVEIPPKAFPEAPVPLA</sequence>
<keyword evidence="6 15" id="KW-1133">Transmembrane helix</keyword>
<dbReference type="CDD" id="cd19990">
    <property type="entry name" value="PBP1_GABAb_receptor_plant"/>
    <property type="match status" value="1"/>
</dbReference>
<evidence type="ECO:0000256" key="15">
    <source>
        <dbReference type="SAM" id="Phobius"/>
    </source>
</evidence>
<evidence type="ECO:0000256" key="6">
    <source>
        <dbReference type="ARBA" id="ARBA00022989"/>
    </source>
</evidence>
<dbReference type="Pfam" id="PF01094">
    <property type="entry name" value="ANF_receptor"/>
    <property type="match status" value="1"/>
</dbReference>
<evidence type="ECO:0000256" key="3">
    <source>
        <dbReference type="ARBA" id="ARBA00022448"/>
    </source>
</evidence>
<feature type="transmembrane region" description="Helical" evidence="15">
    <location>
        <begin position="626"/>
        <end position="644"/>
    </location>
</feature>
<dbReference type="InParanoid" id="B9GGF5"/>
<evidence type="ECO:0000313" key="19">
    <source>
        <dbReference type="Proteomes" id="UP000006729"/>
    </source>
</evidence>
<evidence type="ECO:0000256" key="12">
    <source>
        <dbReference type="ARBA" id="ARBA00023303"/>
    </source>
</evidence>
<dbReference type="SUPFAM" id="SSF53822">
    <property type="entry name" value="Periplasmic binding protein-like I"/>
    <property type="match status" value="1"/>
</dbReference>
<feature type="domain" description="Ionotropic glutamate receptor C-terminal" evidence="17">
    <location>
        <begin position="440"/>
        <end position="783"/>
    </location>
</feature>
<name>B9GGF5_POPTR</name>
<protein>
    <recommendedName>
        <fullName evidence="13">Glutamate receptor</fullName>
    </recommendedName>
</protein>
<dbReference type="SUPFAM" id="SSF53850">
    <property type="entry name" value="Periplasmic binding protein-like II"/>
    <property type="match status" value="1"/>
</dbReference>
<comment type="subcellular location">
    <subcellularLocation>
        <location evidence="1">Membrane</location>
        <topology evidence="1">Multi-pass membrane protein</topology>
    </subcellularLocation>
</comment>
<keyword evidence="12 13" id="KW-0407">Ion channel</keyword>
<keyword evidence="9 13" id="KW-0675">Receptor</keyword>
<dbReference type="GO" id="GO:0015276">
    <property type="term" value="F:ligand-gated monoatomic ion channel activity"/>
    <property type="evidence" value="ECO:0000318"/>
    <property type="project" value="GO_Central"/>
</dbReference>
<dbReference type="GO" id="GO:0005886">
    <property type="term" value="C:plasma membrane"/>
    <property type="evidence" value="ECO:0000318"/>
    <property type="project" value="GO_Central"/>
</dbReference>
<feature type="disulfide bond" evidence="14">
    <location>
        <begin position="731"/>
        <end position="786"/>
    </location>
</feature>
<evidence type="ECO:0000256" key="5">
    <source>
        <dbReference type="ARBA" id="ARBA00022729"/>
    </source>
</evidence>
<evidence type="ECO:0000259" key="17">
    <source>
        <dbReference type="SMART" id="SM00079"/>
    </source>
</evidence>
<evidence type="ECO:0000256" key="8">
    <source>
        <dbReference type="ARBA" id="ARBA00023136"/>
    </source>
</evidence>
<keyword evidence="3 13" id="KW-0813">Transport</keyword>
<dbReference type="eggNOG" id="KOG1052">
    <property type="taxonomic scope" value="Eukaryota"/>
</dbReference>
<dbReference type="InterPro" id="IPR001320">
    <property type="entry name" value="Iontro_rcpt_C"/>
</dbReference>
<dbReference type="SMART" id="SM00079">
    <property type="entry name" value="PBPe"/>
    <property type="match status" value="1"/>
</dbReference>
<dbReference type="InterPro" id="IPR028082">
    <property type="entry name" value="Peripla_BP_I"/>
</dbReference>
<dbReference type="Proteomes" id="UP000006729">
    <property type="component" value="Chromosome 1"/>
</dbReference>
<reference evidence="18 19" key="1">
    <citation type="journal article" date="2006" name="Science">
        <title>The genome of black cottonwood, Populus trichocarpa (Torr. &amp; Gray).</title>
        <authorList>
            <person name="Tuskan G.A."/>
            <person name="Difazio S."/>
            <person name="Jansson S."/>
            <person name="Bohlmann J."/>
            <person name="Grigoriev I."/>
            <person name="Hellsten U."/>
            <person name="Putnam N."/>
            <person name="Ralph S."/>
            <person name="Rombauts S."/>
            <person name="Salamov A."/>
            <person name="Schein J."/>
            <person name="Sterck L."/>
            <person name="Aerts A."/>
            <person name="Bhalerao R.R."/>
            <person name="Bhalerao R.P."/>
            <person name="Blaudez D."/>
            <person name="Boerjan W."/>
            <person name="Brun A."/>
            <person name="Brunner A."/>
            <person name="Busov V."/>
            <person name="Campbell M."/>
            <person name="Carlson J."/>
            <person name="Chalot M."/>
            <person name="Chapman J."/>
            <person name="Chen G.L."/>
            <person name="Cooper D."/>
            <person name="Coutinho P.M."/>
            <person name="Couturier J."/>
            <person name="Covert S."/>
            <person name="Cronk Q."/>
            <person name="Cunningham R."/>
            <person name="Davis J."/>
            <person name="Degroeve S."/>
            <person name="Dejardin A."/>
            <person name="Depamphilis C."/>
            <person name="Detter J."/>
            <person name="Dirks B."/>
            <person name="Dubchak I."/>
            <person name="Duplessis S."/>
            <person name="Ehlting J."/>
            <person name="Ellis B."/>
            <person name="Gendler K."/>
            <person name="Goodstein D."/>
            <person name="Gribskov M."/>
            <person name="Grimwood J."/>
            <person name="Groover A."/>
            <person name="Gunter L."/>
            <person name="Hamberger B."/>
            <person name="Heinze B."/>
            <person name="Helariutta Y."/>
            <person name="Henrissat B."/>
            <person name="Holligan D."/>
            <person name="Holt R."/>
            <person name="Huang W."/>
            <person name="Islam-Faridi N."/>
            <person name="Jones S."/>
            <person name="Jones-Rhoades M."/>
            <person name="Jorgensen R."/>
            <person name="Joshi C."/>
            <person name="Kangasjarvi J."/>
            <person name="Karlsson J."/>
            <person name="Kelleher C."/>
            <person name="Kirkpatrick R."/>
            <person name="Kirst M."/>
            <person name="Kohler A."/>
            <person name="Kalluri U."/>
            <person name="Larimer F."/>
            <person name="Leebens-Mack J."/>
            <person name="Leple J.C."/>
            <person name="Locascio P."/>
            <person name="Lou Y."/>
            <person name="Lucas S."/>
            <person name="Martin F."/>
            <person name="Montanini B."/>
            <person name="Napoli C."/>
            <person name="Nelson D.R."/>
            <person name="Nelson C."/>
            <person name="Nieminen K."/>
            <person name="Nilsson O."/>
            <person name="Pereda V."/>
            <person name="Peter G."/>
            <person name="Philippe R."/>
            <person name="Pilate G."/>
            <person name="Poliakov A."/>
            <person name="Razumovskaya J."/>
            <person name="Richardson P."/>
            <person name="Rinaldi C."/>
            <person name="Ritland K."/>
            <person name="Rouze P."/>
            <person name="Ryaboy D."/>
            <person name="Schmutz J."/>
            <person name="Schrader J."/>
            <person name="Segerman B."/>
            <person name="Shin H."/>
            <person name="Siddiqui A."/>
            <person name="Sterky F."/>
            <person name="Terry A."/>
            <person name="Tsai C.J."/>
            <person name="Uberbacher E."/>
            <person name="Unneberg P."/>
            <person name="Vahala J."/>
            <person name="Wall K."/>
            <person name="Wessler S."/>
            <person name="Yang G."/>
            <person name="Yin T."/>
            <person name="Douglas C."/>
            <person name="Marra M."/>
            <person name="Sandberg G."/>
            <person name="Van de Peer Y."/>
            <person name="Rokhsar D."/>
        </authorList>
    </citation>
    <scope>NUCLEOTIDE SEQUENCE [LARGE SCALE GENOMIC DNA]</scope>
    <source>
        <strain evidence="19">cv. Nisqually</strain>
    </source>
</reference>
<accession>B9GGF5</accession>
<dbReference type="PIRSF" id="PIRSF037090">
    <property type="entry name" value="Iontro_Glu-like_rcpt_pln"/>
    <property type="match status" value="1"/>
</dbReference>
<feature type="transmembrane region" description="Helical" evidence="15">
    <location>
        <begin position="799"/>
        <end position="820"/>
    </location>
</feature>
<evidence type="ECO:0000256" key="9">
    <source>
        <dbReference type="ARBA" id="ARBA00023170"/>
    </source>
</evidence>
<dbReference type="FunFam" id="3.40.50.2300:FF:000188">
    <property type="entry name" value="Glutamate receptor"/>
    <property type="match status" value="1"/>
</dbReference>
<dbReference type="AlphaFoldDB" id="B9GGF5"/>
<keyword evidence="10" id="KW-0325">Glycoprotein</keyword>
<evidence type="ECO:0000256" key="16">
    <source>
        <dbReference type="SAM" id="SignalP"/>
    </source>
</evidence>
<dbReference type="OMA" id="MLENIGI"/>
<dbReference type="InterPro" id="IPR017103">
    <property type="entry name" value="Iontropic_Glu_rcpt_pln"/>
</dbReference>
<feature type="signal peptide" evidence="16">
    <location>
        <begin position="1"/>
        <end position="23"/>
    </location>
</feature>
<gene>
    <name evidence="18" type="ORF">POPTR_001G374700</name>
</gene>